<organism evidence="1 2">
    <name type="scientific">Eleginops maclovinus</name>
    <name type="common">Patagonian blennie</name>
    <name type="synonym">Eleginus maclovinus</name>
    <dbReference type="NCBI Taxonomy" id="56733"/>
    <lineage>
        <taxon>Eukaryota</taxon>
        <taxon>Metazoa</taxon>
        <taxon>Chordata</taxon>
        <taxon>Craniata</taxon>
        <taxon>Vertebrata</taxon>
        <taxon>Euteleostomi</taxon>
        <taxon>Actinopterygii</taxon>
        <taxon>Neopterygii</taxon>
        <taxon>Teleostei</taxon>
        <taxon>Neoteleostei</taxon>
        <taxon>Acanthomorphata</taxon>
        <taxon>Eupercaria</taxon>
        <taxon>Perciformes</taxon>
        <taxon>Notothenioidei</taxon>
        <taxon>Eleginopidae</taxon>
        <taxon>Eleginops</taxon>
    </lineage>
</organism>
<comment type="caution">
    <text evidence="1">The sequence shown here is derived from an EMBL/GenBank/DDBJ whole genome shotgun (WGS) entry which is preliminary data.</text>
</comment>
<evidence type="ECO:0000313" key="2">
    <source>
        <dbReference type="Proteomes" id="UP001346869"/>
    </source>
</evidence>
<protein>
    <submittedName>
        <fullName evidence="1">Uncharacterized protein</fullName>
    </submittedName>
</protein>
<reference evidence="1 2" key="1">
    <citation type="journal article" date="2023" name="Genes (Basel)">
        <title>Chromosome-Level Genome Assembly and Circadian Gene Repertoire of the Patagonia Blennie Eleginops maclovinus-The Closest Ancestral Proxy of Antarctic Cryonotothenioids.</title>
        <authorList>
            <person name="Cheng C.C."/>
            <person name="Rivera-Colon A.G."/>
            <person name="Minhas B.F."/>
            <person name="Wilson L."/>
            <person name="Rayamajhi N."/>
            <person name="Vargas-Chacoff L."/>
            <person name="Catchen J.M."/>
        </authorList>
    </citation>
    <scope>NUCLEOTIDE SEQUENCE [LARGE SCALE GENOMIC DNA]</scope>
    <source>
        <strain evidence="1">JMC-PN-2008</strain>
    </source>
</reference>
<evidence type="ECO:0000313" key="1">
    <source>
        <dbReference type="EMBL" id="KAK5866899.1"/>
    </source>
</evidence>
<keyword evidence="2" id="KW-1185">Reference proteome</keyword>
<dbReference type="AlphaFoldDB" id="A0AAN7XUL9"/>
<gene>
    <name evidence="1" type="ORF">PBY51_011436</name>
</gene>
<sequence>MRSGFICLALHGKGNDSCWIEGQRQNKHKLETTCWAGEQGEGEVAFSDIYLGSDSLPSLHEQKVAVCGSFEKSM</sequence>
<dbReference type="Proteomes" id="UP001346869">
    <property type="component" value="Unassembled WGS sequence"/>
</dbReference>
<dbReference type="EMBL" id="JAUZQC010000008">
    <property type="protein sequence ID" value="KAK5866899.1"/>
    <property type="molecule type" value="Genomic_DNA"/>
</dbReference>
<proteinExistence type="predicted"/>
<reference evidence="1 2" key="2">
    <citation type="journal article" date="2023" name="Mol. Biol. Evol.">
        <title>Genomics of Secondarily Temperate Adaptation in the Only Non-Antarctic Icefish.</title>
        <authorList>
            <person name="Rivera-Colon A.G."/>
            <person name="Rayamajhi N."/>
            <person name="Minhas B.F."/>
            <person name="Madrigal G."/>
            <person name="Bilyk K.T."/>
            <person name="Yoon V."/>
            <person name="Hune M."/>
            <person name="Gregory S."/>
            <person name="Cheng C.H.C."/>
            <person name="Catchen J.M."/>
        </authorList>
    </citation>
    <scope>NUCLEOTIDE SEQUENCE [LARGE SCALE GENOMIC DNA]</scope>
    <source>
        <strain evidence="1">JMC-PN-2008</strain>
    </source>
</reference>
<name>A0AAN7XUL9_ELEMC</name>
<accession>A0AAN7XUL9</accession>